<dbReference type="Proteomes" id="UP000468687">
    <property type="component" value="Unassembled WGS sequence"/>
</dbReference>
<name>A0A6P0HET7_9ACTN</name>
<dbReference type="NCBIfam" id="TIGR02122">
    <property type="entry name" value="TRAP_TAXI"/>
    <property type="match status" value="1"/>
</dbReference>
<dbReference type="InterPro" id="IPR006311">
    <property type="entry name" value="TAT_signal"/>
</dbReference>
<dbReference type="PANTHER" id="PTHR42941:SF1">
    <property type="entry name" value="SLL1037 PROTEIN"/>
    <property type="match status" value="1"/>
</dbReference>
<protein>
    <submittedName>
        <fullName evidence="1">TAXI family TRAP transporter solute-binding subunit</fullName>
    </submittedName>
</protein>
<proteinExistence type="predicted"/>
<dbReference type="InterPro" id="IPR011852">
    <property type="entry name" value="TRAP_TAXI"/>
</dbReference>
<dbReference type="Pfam" id="PF16868">
    <property type="entry name" value="NMT1_3"/>
    <property type="match status" value="1"/>
</dbReference>
<dbReference type="PANTHER" id="PTHR42941">
    <property type="entry name" value="SLL1037 PROTEIN"/>
    <property type="match status" value="1"/>
</dbReference>
<dbReference type="AlphaFoldDB" id="A0A6P0HET7"/>
<dbReference type="PROSITE" id="PS51318">
    <property type="entry name" value="TAT"/>
    <property type="match status" value="1"/>
</dbReference>
<gene>
    <name evidence="1" type="ORF">G3T38_00840</name>
</gene>
<organism evidence="1 2">
    <name type="scientific">Nocardioides zeae</name>
    <dbReference type="NCBI Taxonomy" id="1457234"/>
    <lineage>
        <taxon>Bacteria</taxon>
        <taxon>Bacillati</taxon>
        <taxon>Actinomycetota</taxon>
        <taxon>Actinomycetes</taxon>
        <taxon>Propionibacteriales</taxon>
        <taxon>Nocardioidaceae</taxon>
        <taxon>Nocardioides</taxon>
    </lineage>
</organism>
<reference evidence="1 2" key="1">
    <citation type="journal article" date="2014" name="Int. J. Syst. Evol. Microbiol.">
        <title>Nocardioides zeae sp. nov., isolated from the stem of Zea mays.</title>
        <authorList>
            <person name="Glaeser S.P."/>
            <person name="McInroy J.A."/>
            <person name="Busse H.J."/>
            <person name="Kampfer P."/>
        </authorList>
    </citation>
    <scope>NUCLEOTIDE SEQUENCE [LARGE SCALE GENOMIC DNA]</scope>
    <source>
        <strain evidence="1 2">JCM 30728</strain>
    </source>
</reference>
<dbReference type="RefSeq" id="WP_163770184.1">
    <property type="nucleotide sequence ID" value="NZ_JAAGXA010000001.1"/>
</dbReference>
<evidence type="ECO:0000313" key="1">
    <source>
        <dbReference type="EMBL" id="NEN76817.1"/>
    </source>
</evidence>
<dbReference type="EMBL" id="JAAGXA010000001">
    <property type="protein sequence ID" value="NEN76817.1"/>
    <property type="molecule type" value="Genomic_DNA"/>
</dbReference>
<comment type="caution">
    <text evidence="1">The sequence shown here is derived from an EMBL/GenBank/DDBJ whole genome shotgun (WGS) entry which is preliminary data.</text>
</comment>
<evidence type="ECO:0000313" key="2">
    <source>
        <dbReference type="Proteomes" id="UP000468687"/>
    </source>
</evidence>
<dbReference type="Gene3D" id="3.40.190.10">
    <property type="entry name" value="Periplasmic binding protein-like II"/>
    <property type="match status" value="2"/>
</dbReference>
<sequence>MPRPPAPPARPTRPTRRGLLLAGAGAAALGAAGVGVARARSGDDLADVAGTLRIATGNPGAVFDRYGRALAAEVGRAMPAVTSAIVSTGGSFGNLLAVVDGRAEVAFSLGDSAQQAIAGAAPGIAAVDLTALARLYDSFLQVLVRADSDIGALGALAGRRVTAGEADSGTRVVATRSLEASGVDVADVDLVDLSLQAGVAALADGEVDALAFVSGFPVPALVELGRQVPLRALDVGAAVPDLVDLWGPQYVVGPLPAGPYGLPAPVATVSVKTYLVALPSLGEDLAHGFTSVVFDRQEALARAVPDVRQPTAAAGIFTQPVPLHPGSLRWFRERDRSAT</sequence>
<keyword evidence="2" id="KW-1185">Reference proteome</keyword>
<dbReference type="SUPFAM" id="SSF53850">
    <property type="entry name" value="Periplasmic binding protein-like II"/>
    <property type="match status" value="1"/>
</dbReference>
<accession>A0A6P0HET7</accession>